<gene>
    <name evidence="1" type="ORF">GCM10011398_04060</name>
</gene>
<reference evidence="1" key="2">
    <citation type="submission" date="2020-09" db="EMBL/GenBank/DDBJ databases">
        <authorList>
            <person name="Sun Q."/>
            <person name="Zhou Y."/>
        </authorList>
    </citation>
    <scope>NUCLEOTIDE SEQUENCE</scope>
    <source>
        <strain evidence="1">CGMCC 1.12754</strain>
    </source>
</reference>
<organism evidence="1 2">
    <name type="scientific">Virgibacillus oceani</name>
    <dbReference type="NCBI Taxonomy" id="1479511"/>
    <lineage>
        <taxon>Bacteria</taxon>
        <taxon>Bacillati</taxon>
        <taxon>Bacillota</taxon>
        <taxon>Bacilli</taxon>
        <taxon>Bacillales</taxon>
        <taxon>Bacillaceae</taxon>
        <taxon>Virgibacillus</taxon>
    </lineage>
</organism>
<proteinExistence type="predicted"/>
<dbReference type="Proteomes" id="UP000622860">
    <property type="component" value="Unassembled WGS sequence"/>
</dbReference>
<accession>A0A917H0A5</accession>
<name>A0A917H0A5_9BACI</name>
<reference evidence="1" key="1">
    <citation type="journal article" date="2014" name="Int. J. Syst. Evol. Microbiol.">
        <title>Complete genome sequence of Corynebacterium casei LMG S-19264T (=DSM 44701T), isolated from a smear-ripened cheese.</title>
        <authorList>
            <consortium name="US DOE Joint Genome Institute (JGI-PGF)"/>
            <person name="Walter F."/>
            <person name="Albersmeier A."/>
            <person name="Kalinowski J."/>
            <person name="Ruckert C."/>
        </authorList>
    </citation>
    <scope>NUCLEOTIDE SEQUENCE</scope>
    <source>
        <strain evidence="1">CGMCC 1.12754</strain>
    </source>
</reference>
<evidence type="ECO:0000313" key="1">
    <source>
        <dbReference type="EMBL" id="GGG63793.1"/>
    </source>
</evidence>
<dbReference type="Pfam" id="PF11079">
    <property type="entry name" value="YqhG"/>
    <property type="match status" value="1"/>
</dbReference>
<keyword evidence="2" id="KW-1185">Reference proteome</keyword>
<evidence type="ECO:0008006" key="3">
    <source>
        <dbReference type="Google" id="ProtNLM"/>
    </source>
</evidence>
<comment type="caution">
    <text evidence="1">The sequence shown here is derived from an EMBL/GenBank/DDBJ whole genome shotgun (WGS) entry which is preliminary data.</text>
</comment>
<dbReference type="EMBL" id="BMFR01000001">
    <property type="protein sequence ID" value="GGG63793.1"/>
    <property type="molecule type" value="Genomic_DNA"/>
</dbReference>
<sequence>MAIEHLNDFLQNYFTAHSCDLLHNQDGVLTVQLTEKMDRALMNRPFYWHYVKSTGFAGEPMKLTLITNPDKRDEKGDWIHFGSPRLQQLFTHLHTNEKYTRLFQKIDTTAKLALYPWLVINIKISYVGKQKKDEIISIGLHLVNGMMKTEMMDYLKTLPLQMTISDYCFTISPLIKVSSGFKRIEAVLENYIENQTFEWADESVKTLNEEIKMLKHFYSDRMDEENLERKMEQEIDEIINRYQPHVSFRVINGGIFYLNDDPALTIQ</sequence>
<dbReference type="RefSeq" id="WP_188453670.1">
    <property type="nucleotide sequence ID" value="NZ_BMFR01000001.1"/>
</dbReference>
<dbReference type="AlphaFoldDB" id="A0A917H0A5"/>
<dbReference type="InterPro" id="IPR024562">
    <property type="entry name" value="YqhG"/>
</dbReference>
<protein>
    <recommendedName>
        <fullName evidence="3">YqhG</fullName>
    </recommendedName>
</protein>
<evidence type="ECO:0000313" key="2">
    <source>
        <dbReference type="Proteomes" id="UP000622860"/>
    </source>
</evidence>